<dbReference type="Gene3D" id="3.30.70.270">
    <property type="match status" value="1"/>
</dbReference>
<accession>A0A1G7NJ18</accession>
<dbReference type="CDD" id="cd03468">
    <property type="entry name" value="PolY_like"/>
    <property type="match status" value="1"/>
</dbReference>
<keyword evidence="2" id="KW-0227">DNA damage</keyword>
<proteinExistence type="inferred from homology"/>
<evidence type="ECO:0000313" key="4">
    <source>
        <dbReference type="EMBL" id="SDF73956.1"/>
    </source>
</evidence>
<keyword evidence="5" id="KW-1185">Reference proteome</keyword>
<dbReference type="EMBL" id="FNAN01000012">
    <property type="protein sequence ID" value="SDF73956.1"/>
    <property type="molecule type" value="Genomic_DNA"/>
</dbReference>
<dbReference type="Gene3D" id="3.40.1170.60">
    <property type="match status" value="1"/>
</dbReference>
<evidence type="ECO:0000313" key="5">
    <source>
        <dbReference type="Proteomes" id="UP000198748"/>
    </source>
</evidence>
<dbReference type="SUPFAM" id="SSF56672">
    <property type="entry name" value="DNA/RNA polymerases"/>
    <property type="match status" value="1"/>
</dbReference>
<protein>
    <submittedName>
        <fullName evidence="4">Protein ImuB</fullName>
    </submittedName>
</protein>
<dbReference type="OrthoDB" id="625722at2"/>
<dbReference type="STRING" id="659014.SAMN04487996_11268"/>
<evidence type="ECO:0000256" key="1">
    <source>
        <dbReference type="ARBA" id="ARBA00010945"/>
    </source>
</evidence>
<dbReference type="InterPro" id="IPR043128">
    <property type="entry name" value="Rev_trsase/Diguanyl_cyclase"/>
</dbReference>
<dbReference type="PANTHER" id="PTHR35369">
    <property type="entry name" value="BLR3025 PROTEIN-RELATED"/>
    <property type="match status" value="1"/>
</dbReference>
<evidence type="ECO:0000256" key="2">
    <source>
        <dbReference type="ARBA" id="ARBA00022763"/>
    </source>
</evidence>
<dbReference type="AlphaFoldDB" id="A0A1G7NJ18"/>
<sequence length="503" mass="57044">MPSRFISIWFPNLATDHQIRVRPELYGLEFALATPERGRMFVNAVSAEAGALGIETGMVVADARAILPSLIVMDDDVEITGQALRELAEWCLRFTPTVALDGPDGLTLDVTGCTYLWGGERAYMHDLTSRLAHAGYNVRAALADTIGTAWAYAHFGRSGAIIPPGEQHNALLKLPPAALRLPPETLEKMQKLGFYHISSFIQIPARMLRRRFGEDLLDKLSKALGYAQEFIEPIRQAVPYQERLPCLEPIVTATGIEIALQKLLEMLCARLMKEGKGLRKGILSCFRVDGKIQQIDIVTNRASHHVKHLFRLFELKIKTIAPGFGIELFLLEAPETEDMTATQETMWDITGGFENASIAELLDAVTGRTGSETVHRYLPDEHHWPERSVKAVASLHEKPGTSWRTDRQRPVFLLSKPEKIEVTAPVPDYPPTVFRYKGKVHYIPKSEGPERIEQEWWLQQGLHRDYYTLEDQDGRRYWVFRLGPYSEEKEDEQPEWFIHGFFA</sequence>
<dbReference type="PROSITE" id="PS50173">
    <property type="entry name" value="UMUC"/>
    <property type="match status" value="1"/>
</dbReference>
<dbReference type="PANTHER" id="PTHR35369:SF2">
    <property type="entry name" value="BLR3025 PROTEIN"/>
    <property type="match status" value="1"/>
</dbReference>
<reference evidence="5" key="1">
    <citation type="submission" date="2016-10" db="EMBL/GenBank/DDBJ databases">
        <authorList>
            <person name="Varghese N."/>
            <person name="Submissions S."/>
        </authorList>
    </citation>
    <scope>NUCLEOTIDE SEQUENCE [LARGE SCALE GENOMIC DNA]</scope>
    <source>
        <strain evidence="5">DSM 25329</strain>
    </source>
</reference>
<name>A0A1G7NJ18_9BACT</name>
<gene>
    <name evidence="4" type="ORF">SAMN04487996_11268</name>
</gene>
<dbReference type="Proteomes" id="UP000198748">
    <property type="component" value="Unassembled WGS sequence"/>
</dbReference>
<dbReference type="RefSeq" id="WP_090153972.1">
    <property type="nucleotide sequence ID" value="NZ_FNAN01000012.1"/>
</dbReference>
<evidence type="ECO:0000259" key="3">
    <source>
        <dbReference type="PROSITE" id="PS50173"/>
    </source>
</evidence>
<organism evidence="4 5">
    <name type="scientific">Dyadobacter soli</name>
    <dbReference type="NCBI Taxonomy" id="659014"/>
    <lineage>
        <taxon>Bacteria</taxon>
        <taxon>Pseudomonadati</taxon>
        <taxon>Bacteroidota</taxon>
        <taxon>Cytophagia</taxon>
        <taxon>Cytophagales</taxon>
        <taxon>Spirosomataceae</taxon>
        <taxon>Dyadobacter</taxon>
    </lineage>
</organism>
<dbReference type="GO" id="GO:0006281">
    <property type="term" value="P:DNA repair"/>
    <property type="evidence" value="ECO:0007669"/>
    <property type="project" value="InterPro"/>
</dbReference>
<feature type="domain" description="UmuC" evidence="3">
    <location>
        <begin position="5"/>
        <end position="112"/>
    </location>
</feature>
<dbReference type="Pfam" id="PF00817">
    <property type="entry name" value="IMS"/>
    <property type="match status" value="1"/>
</dbReference>
<dbReference type="InterPro" id="IPR043502">
    <property type="entry name" value="DNA/RNA_pol_sf"/>
</dbReference>
<comment type="similarity">
    <text evidence="1">Belongs to the DNA polymerase type-Y family.</text>
</comment>
<dbReference type="InterPro" id="IPR001126">
    <property type="entry name" value="UmuC"/>
</dbReference>
<dbReference type="InterPro" id="IPR050356">
    <property type="entry name" value="SulA_CellDiv_inhibitor"/>
</dbReference>